<feature type="coiled-coil region" evidence="1">
    <location>
        <begin position="100"/>
        <end position="151"/>
    </location>
</feature>
<name>A0A951PCJ2_9CYAN</name>
<protein>
    <submittedName>
        <fullName evidence="2">Uncharacterized protein</fullName>
    </submittedName>
</protein>
<reference evidence="2" key="2">
    <citation type="journal article" date="2022" name="Microbiol. Resour. Announc.">
        <title>Metagenome Sequencing to Explore Phylogenomics of Terrestrial Cyanobacteria.</title>
        <authorList>
            <person name="Ward R.D."/>
            <person name="Stajich J.E."/>
            <person name="Johansen J.R."/>
            <person name="Huntemann M."/>
            <person name="Clum A."/>
            <person name="Foster B."/>
            <person name="Foster B."/>
            <person name="Roux S."/>
            <person name="Palaniappan K."/>
            <person name="Varghese N."/>
            <person name="Mukherjee S."/>
            <person name="Reddy T.B.K."/>
            <person name="Daum C."/>
            <person name="Copeland A."/>
            <person name="Chen I.A."/>
            <person name="Ivanova N.N."/>
            <person name="Kyrpides N.C."/>
            <person name="Shapiro N."/>
            <person name="Eloe-Fadrosh E.A."/>
            <person name="Pietrasiak N."/>
        </authorList>
    </citation>
    <scope>NUCLEOTIDE SEQUENCE</scope>
    <source>
        <strain evidence="2">GSE-TBD4-15B</strain>
    </source>
</reference>
<dbReference type="AlphaFoldDB" id="A0A951PCJ2"/>
<evidence type="ECO:0000256" key="1">
    <source>
        <dbReference type="SAM" id="Coils"/>
    </source>
</evidence>
<comment type="caution">
    <text evidence="2">The sequence shown here is derived from an EMBL/GenBank/DDBJ whole genome shotgun (WGS) entry which is preliminary data.</text>
</comment>
<proteinExistence type="predicted"/>
<organism evidence="2 3">
    <name type="scientific">Pegethrix bostrychoides GSE-TBD4-15B</name>
    <dbReference type="NCBI Taxonomy" id="2839662"/>
    <lineage>
        <taxon>Bacteria</taxon>
        <taxon>Bacillati</taxon>
        <taxon>Cyanobacteriota</taxon>
        <taxon>Cyanophyceae</taxon>
        <taxon>Oculatellales</taxon>
        <taxon>Oculatellaceae</taxon>
        <taxon>Pegethrix</taxon>
    </lineage>
</organism>
<reference evidence="2" key="1">
    <citation type="submission" date="2021-05" db="EMBL/GenBank/DDBJ databases">
        <authorList>
            <person name="Pietrasiak N."/>
            <person name="Ward R."/>
            <person name="Stajich J.E."/>
            <person name="Kurbessoian T."/>
        </authorList>
    </citation>
    <scope>NUCLEOTIDE SEQUENCE</scope>
    <source>
        <strain evidence="2">GSE-TBD4-15B</strain>
    </source>
</reference>
<sequence length="155" mass="17689">MWHLAQVKIQDEGKAQLQLLAQQKAEHAWAVLSEEANDLCIEADSYAEGTLLLVELNGSRQVQKVQEATSWILEVIEQYLAVGITPAVLQEEVQRAEQWRQSLTLKSQELQRRALEMEARREQIQELEDNLLQEKEQLESLADQIKASHAEESSA</sequence>
<evidence type="ECO:0000313" key="3">
    <source>
        <dbReference type="Proteomes" id="UP000707356"/>
    </source>
</evidence>
<dbReference type="EMBL" id="JAHHHV010000073">
    <property type="protein sequence ID" value="MBW4467061.1"/>
    <property type="molecule type" value="Genomic_DNA"/>
</dbReference>
<dbReference type="Proteomes" id="UP000707356">
    <property type="component" value="Unassembled WGS sequence"/>
</dbReference>
<accession>A0A951PCJ2</accession>
<gene>
    <name evidence="2" type="ORF">KME07_16675</name>
</gene>
<evidence type="ECO:0000313" key="2">
    <source>
        <dbReference type="EMBL" id="MBW4467061.1"/>
    </source>
</evidence>
<keyword evidence="1" id="KW-0175">Coiled coil</keyword>